<feature type="transmembrane region" description="Helical" evidence="5">
    <location>
        <begin position="194"/>
        <end position="214"/>
    </location>
</feature>
<dbReference type="AlphaFoldDB" id="A0A364N6L3"/>
<evidence type="ECO:0000313" key="7">
    <source>
        <dbReference type="Proteomes" id="UP000249619"/>
    </source>
</evidence>
<keyword evidence="3 5" id="KW-1133">Transmembrane helix</keyword>
<feature type="transmembrane region" description="Helical" evidence="5">
    <location>
        <begin position="31"/>
        <end position="51"/>
    </location>
</feature>
<dbReference type="PANTHER" id="PTHR31465">
    <property type="entry name" value="PROTEIN RTA1-RELATED"/>
    <property type="match status" value="1"/>
</dbReference>
<evidence type="ECO:0000256" key="3">
    <source>
        <dbReference type="ARBA" id="ARBA00022989"/>
    </source>
</evidence>
<dbReference type="InterPro" id="IPR021858">
    <property type="entry name" value="Fun_TF"/>
</dbReference>
<name>A0A364N6L3_STELY</name>
<dbReference type="PANTHER" id="PTHR31465:SF27">
    <property type="entry name" value="DOMAIN PROTEIN, PUTATIVE (AFU_ORTHOLOGUE AFUA_3G01030)-RELATED"/>
    <property type="match status" value="1"/>
</dbReference>
<organism evidence="6 7">
    <name type="scientific">Stemphylium lycopersici</name>
    <name type="common">Tomato gray leaf spot disease fungus</name>
    <name type="synonym">Thyrospora lycopersici</name>
    <dbReference type="NCBI Taxonomy" id="183478"/>
    <lineage>
        <taxon>Eukaryota</taxon>
        <taxon>Fungi</taxon>
        <taxon>Dikarya</taxon>
        <taxon>Ascomycota</taxon>
        <taxon>Pezizomycotina</taxon>
        <taxon>Dothideomycetes</taxon>
        <taxon>Pleosporomycetidae</taxon>
        <taxon>Pleosporales</taxon>
        <taxon>Pleosporineae</taxon>
        <taxon>Pleosporaceae</taxon>
        <taxon>Stemphylium</taxon>
    </lineage>
</organism>
<dbReference type="Pfam" id="PF11951">
    <property type="entry name" value="Fungal_trans_2"/>
    <property type="match status" value="1"/>
</dbReference>
<keyword evidence="7" id="KW-1185">Reference proteome</keyword>
<dbReference type="EMBL" id="QGDH01000043">
    <property type="protein sequence ID" value="RAR12906.1"/>
    <property type="molecule type" value="Genomic_DNA"/>
</dbReference>
<dbReference type="GO" id="GO:0016020">
    <property type="term" value="C:membrane"/>
    <property type="evidence" value="ECO:0007669"/>
    <property type="project" value="UniProtKB-SubCell"/>
</dbReference>
<accession>A0A364N6L3</accession>
<evidence type="ECO:0000256" key="1">
    <source>
        <dbReference type="ARBA" id="ARBA00004141"/>
    </source>
</evidence>
<comment type="subcellular location">
    <subcellularLocation>
        <location evidence="1">Membrane</location>
        <topology evidence="1">Multi-pass membrane protein</topology>
    </subcellularLocation>
</comment>
<evidence type="ECO:0000256" key="4">
    <source>
        <dbReference type="ARBA" id="ARBA00023136"/>
    </source>
</evidence>
<dbReference type="Pfam" id="PF04479">
    <property type="entry name" value="RTA1"/>
    <property type="match status" value="1"/>
</dbReference>
<dbReference type="OrthoDB" id="3546279at2759"/>
<proteinExistence type="predicted"/>
<keyword evidence="4 5" id="KW-0472">Membrane</keyword>
<evidence type="ECO:0000313" key="6">
    <source>
        <dbReference type="EMBL" id="RAR12906.1"/>
    </source>
</evidence>
<reference evidence="7" key="1">
    <citation type="submission" date="2018-05" db="EMBL/GenBank/DDBJ databases">
        <title>Draft genome sequence of Stemphylium lycopersici strain CIDEFI 213.</title>
        <authorList>
            <person name="Medina R."/>
            <person name="Franco M.E.E."/>
            <person name="Lucentini C.G."/>
            <person name="Saparrat M.C.N."/>
            <person name="Balatti P.A."/>
        </authorList>
    </citation>
    <scope>NUCLEOTIDE SEQUENCE [LARGE SCALE GENOMIC DNA]</scope>
    <source>
        <strain evidence="7">CIDEFI 213</strain>
    </source>
</reference>
<dbReference type="Proteomes" id="UP000249619">
    <property type="component" value="Unassembled WGS sequence"/>
</dbReference>
<comment type="caution">
    <text evidence="6">The sequence shown here is derived from an EMBL/GenBank/DDBJ whole genome shotgun (WGS) entry which is preliminary data.</text>
</comment>
<sequence>MAASFASITLVDWKRQNPPKSAQFDWEMYRYVPSLAGAIVCLVVFFAMAVLHARQFWQSGNRIVVFVVVGALCVYYPLPSFPLLSRTNKQKGTWLIHFDSTIGEVGGYGARIASHFDNEAWGPFITQGVLTLIGPLWFAATIYMMLGRTIRLAGGEDVSFIPARWYTRIFVTADVSSSIMGTMQLSLALAGEKIVIAGLALQVATFVVFLVASIDFQIRMNRKETGLSAPHPTAASLWRKMLYILYSAYLIAHEWTLFCFDAVPMVLVLVLLLVLQPARYVSQEKAQAESDGENGVVEPMLKPRECENHDAPKHRVREQEAALQVERWVFDVQKEEDQEPSSKFITWSSSSSSSNELSPANFNTEVDFNSSSFQWLMPPSHTAIGALRSFDHYLLDYYKTNVWHRFVVRDDAATNTLHQDIVPKLGVSHSFLLYAMLSMAATHSNEQSPNKDVEKQALVYRQKTFEYYKEALKDVTADNYEAVLVTGSLLLALAPPPSSRDDEGYLDWMFSMLKLNEGLRILAGLRWSQGIEKLSIYPLVRRELRILPPPPVIDTRGLQVPIGPLGTTPVTPNPAPTYTASQLPRPTRLFLPPHLMALLESIVQADKPGPVDWHRATLTPVFYVLSPIFLSLYYHHLNPDFYVRIYVFTSFLMPEFLQLVREREPRALVLVAWWFALAGLVPKGWWLGDRVRRVVGAIVRVVQSKDNDLAKVAIKGAEKIVETLEREGTEEAAKGLFEGWSGVCWDEGPSRAEEWEFEEFLNMGDSKMGGGLGGGDFDLQEFDLLA</sequence>
<protein>
    <submittedName>
        <fullName evidence="6">Rta1 domain-containing protein</fullName>
    </submittedName>
</protein>
<evidence type="ECO:0000256" key="5">
    <source>
        <dbReference type="SAM" id="Phobius"/>
    </source>
</evidence>
<feature type="transmembrane region" description="Helical" evidence="5">
    <location>
        <begin position="124"/>
        <end position="146"/>
    </location>
</feature>
<dbReference type="STRING" id="183478.A0A364N6L3"/>
<feature type="transmembrane region" description="Helical" evidence="5">
    <location>
        <begin position="255"/>
        <end position="275"/>
    </location>
</feature>
<gene>
    <name evidence="6" type="ORF">DDE83_003704</name>
</gene>
<feature type="transmembrane region" description="Helical" evidence="5">
    <location>
        <begin position="63"/>
        <end position="84"/>
    </location>
</feature>
<keyword evidence="2 5" id="KW-0812">Transmembrane</keyword>
<dbReference type="InterPro" id="IPR007568">
    <property type="entry name" value="RTA1"/>
</dbReference>
<evidence type="ECO:0000256" key="2">
    <source>
        <dbReference type="ARBA" id="ARBA00022692"/>
    </source>
</evidence>